<proteinExistence type="predicted"/>
<dbReference type="InterPro" id="IPR003718">
    <property type="entry name" value="OsmC/Ohr_fam"/>
</dbReference>
<gene>
    <name evidence="1" type="ORF">BD821_11466</name>
</gene>
<dbReference type="SUPFAM" id="SSF82784">
    <property type="entry name" value="OsmC-like"/>
    <property type="match status" value="1"/>
</dbReference>
<evidence type="ECO:0000313" key="2">
    <source>
        <dbReference type="Proteomes" id="UP000239863"/>
    </source>
</evidence>
<accession>A0A2S6FW09</accession>
<dbReference type="EMBL" id="PTIS01000014">
    <property type="protein sequence ID" value="PPK47026.1"/>
    <property type="molecule type" value="Genomic_DNA"/>
</dbReference>
<dbReference type="Proteomes" id="UP000239863">
    <property type="component" value="Unassembled WGS sequence"/>
</dbReference>
<dbReference type="AlphaFoldDB" id="A0A2S6FW09"/>
<dbReference type="RefSeq" id="WP_104410360.1">
    <property type="nucleotide sequence ID" value="NZ_PTIS01000014.1"/>
</dbReference>
<dbReference type="InterPro" id="IPR015946">
    <property type="entry name" value="KH_dom-like_a/b"/>
</dbReference>
<organism evidence="1 2">
    <name type="scientific">Clostridium algidicarnis DSM 15099</name>
    <dbReference type="NCBI Taxonomy" id="1121295"/>
    <lineage>
        <taxon>Bacteria</taxon>
        <taxon>Bacillati</taxon>
        <taxon>Bacillota</taxon>
        <taxon>Clostridia</taxon>
        <taxon>Eubacteriales</taxon>
        <taxon>Clostridiaceae</taxon>
        <taxon>Clostridium</taxon>
    </lineage>
</organism>
<protein>
    <submittedName>
        <fullName evidence="1">Putative OsmC-like protein</fullName>
    </submittedName>
</protein>
<evidence type="ECO:0000313" key="1">
    <source>
        <dbReference type="EMBL" id="PPK47026.1"/>
    </source>
</evidence>
<dbReference type="InterPro" id="IPR052924">
    <property type="entry name" value="OsmC/Ohr_hydroprdx_reductase"/>
</dbReference>
<dbReference type="PANTHER" id="PTHR35368">
    <property type="entry name" value="HYDROPEROXIDE REDUCTASE"/>
    <property type="match status" value="1"/>
</dbReference>
<dbReference type="OrthoDB" id="1433018at2"/>
<dbReference type="InterPro" id="IPR036102">
    <property type="entry name" value="OsmC/Ohrsf"/>
</dbReference>
<reference evidence="1 2" key="1">
    <citation type="submission" date="2018-02" db="EMBL/GenBank/DDBJ databases">
        <title>Genomic Encyclopedia of Archaeal and Bacterial Type Strains, Phase II (KMG-II): from individual species to whole genera.</title>
        <authorList>
            <person name="Goeker M."/>
        </authorList>
    </citation>
    <scope>NUCLEOTIDE SEQUENCE [LARGE SCALE GENOMIC DNA]</scope>
    <source>
        <strain evidence="1 2">DSM 15099</strain>
    </source>
</reference>
<dbReference type="PANTHER" id="PTHR35368:SF1">
    <property type="entry name" value="HYDROPEROXIDE REDUCTASE"/>
    <property type="match status" value="1"/>
</dbReference>
<comment type="caution">
    <text evidence="1">The sequence shown here is derived from an EMBL/GenBank/DDBJ whole genome shotgun (WGS) entry which is preliminary data.</text>
</comment>
<dbReference type="STRING" id="37659.GCA_000703125_01290"/>
<dbReference type="Pfam" id="PF02566">
    <property type="entry name" value="OsmC"/>
    <property type="match status" value="1"/>
</dbReference>
<dbReference type="Gene3D" id="3.30.300.20">
    <property type="match status" value="1"/>
</dbReference>
<sequence>MAVEVFKSTTKLTDGLKIECSARNHKIIMDEPQSLGGSDAGMNPVEALLCSLGACQCIVAKCFAKLKKIDLQEFWIELEGDLDPDGFQGKNKDVKIGFQAIKSNIHIKSTSSKEDIEKFVQFIEDTCPVCDSLKNAPRISSEIIIEK</sequence>
<name>A0A2S6FW09_9CLOT</name>